<dbReference type="InterPro" id="IPR043128">
    <property type="entry name" value="Rev_trsase/Diguanyl_cyclase"/>
</dbReference>
<dbReference type="PANTHER" id="PTHR44757:SF2">
    <property type="entry name" value="BIOFILM ARCHITECTURE MAINTENANCE PROTEIN MBAA"/>
    <property type="match status" value="1"/>
</dbReference>
<dbReference type="RefSeq" id="WP_084200695.1">
    <property type="nucleotide sequence ID" value="NZ_BMYL01000001.1"/>
</dbReference>
<dbReference type="Pfam" id="PF00563">
    <property type="entry name" value="EAL"/>
    <property type="match status" value="1"/>
</dbReference>
<dbReference type="PANTHER" id="PTHR44757">
    <property type="entry name" value="DIGUANYLATE CYCLASE DGCP"/>
    <property type="match status" value="1"/>
</dbReference>
<feature type="domain" description="EAL" evidence="4">
    <location>
        <begin position="501"/>
        <end position="754"/>
    </location>
</feature>
<dbReference type="InterPro" id="IPR001633">
    <property type="entry name" value="EAL_dom"/>
</dbReference>
<dbReference type="InterPro" id="IPR029787">
    <property type="entry name" value="Nucleotide_cyclase"/>
</dbReference>
<keyword evidence="8" id="KW-1185">Reference proteome</keyword>
<dbReference type="PROSITE" id="PS50883">
    <property type="entry name" value="EAL"/>
    <property type="match status" value="1"/>
</dbReference>
<dbReference type="GO" id="GO:0016020">
    <property type="term" value="C:membrane"/>
    <property type="evidence" value="ECO:0007669"/>
    <property type="project" value="InterPro"/>
</dbReference>
<name>A0AAP8MG18_9GAMM</name>
<evidence type="ECO:0000256" key="1">
    <source>
        <dbReference type="ARBA" id="ARBA00012282"/>
    </source>
</evidence>
<dbReference type="Proteomes" id="UP000235162">
    <property type="component" value="Unassembled WGS sequence"/>
</dbReference>
<dbReference type="SMART" id="SM00267">
    <property type="entry name" value="GGDEF"/>
    <property type="match status" value="1"/>
</dbReference>
<feature type="domain" description="HAMP" evidence="5">
    <location>
        <begin position="220"/>
        <end position="272"/>
    </location>
</feature>
<organism evidence="7 8">
    <name type="scientific">Halioglobus japonicus</name>
    <dbReference type="NCBI Taxonomy" id="930805"/>
    <lineage>
        <taxon>Bacteria</taxon>
        <taxon>Pseudomonadati</taxon>
        <taxon>Pseudomonadota</taxon>
        <taxon>Gammaproteobacteria</taxon>
        <taxon>Cellvibrionales</taxon>
        <taxon>Halieaceae</taxon>
        <taxon>Halioglobus</taxon>
    </lineage>
</organism>
<dbReference type="CDD" id="cd01949">
    <property type="entry name" value="GGDEF"/>
    <property type="match status" value="1"/>
</dbReference>
<dbReference type="SMART" id="SM00052">
    <property type="entry name" value="EAL"/>
    <property type="match status" value="1"/>
</dbReference>
<dbReference type="Gene3D" id="3.20.20.450">
    <property type="entry name" value="EAL domain"/>
    <property type="match status" value="1"/>
</dbReference>
<dbReference type="Gene3D" id="3.30.70.270">
    <property type="match status" value="1"/>
</dbReference>
<reference evidence="7 8" key="1">
    <citation type="submission" date="2018-01" db="EMBL/GenBank/DDBJ databases">
        <title>The draft genome sequence of Halioglobus japonicus S1-36.</title>
        <authorList>
            <person name="Du Z.-J."/>
            <person name="Shi M.-J."/>
        </authorList>
    </citation>
    <scope>NUCLEOTIDE SEQUENCE [LARGE SCALE GENOMIC DNA]</scope>
    <source>
        <strain evidence="7 8">S1-36</strain>
    </source>
</reference>
<evidence type="ECO:0000256" key="3">
    <source>
        <dbReference type="SAM" id="Coils"/>
    </source>
</evidence>
<gene>
    <name evidence="7" type="ORF">C0029_00995</name>
</gene>
<dbReference type="AlphaFoldDB" id="A0AAP8MG18"/>
<protein>
    <recommendedName>
        <fullName evidence="1">cyclic-guanylate-specific phosphodiesterase</fullName>
        <ecNumber evidence="1">3.1.4.52</ecNumber>
    </recommendedName>
</protein>
<dbReference type="EMBL" id="PKUR01000001">
    <property type="protein sequence ID" value="PLW87205.1"/>
    <property type="molecule type" value="Genomic_DNA"/>
</dbReference>
<dbReference type="SUPFAM" id="SSF55073">
    <property type="entry name" value="Nucleotide cyclase"/>
    <property type="match status" value="1"/>
</dbReference>
<sequence>MTIAGKFNALVSTIVISVGLLVCGVSATHEFNAERERAFAQLEREVRSRYQIAYAMYLGDSQALSAALKPMLQTPVIGITAYSTQGDNRIVLGRSSDLAGFDEARGNTTSAETNLQSLNRDGTAAGVGLVSAFYPPGAELHLNLPVFSGVNPQSSVDTQAFVLAQSEVFAEGSRHVVGYLDFVVPQQQILLQVTPHLYRVFLISALFACVSMLFSAVFTRRITAPLARLARAAQELAEGRLEKPVQARGSGEISDIARIINGIFSGMSDYKTRMDVDHQLLSMKVEERTAQLSKRNQELNQAVKQVTQAKNRLRQFAYYDSLTSLPNRRLFTEQLSLLLRLAKRNEEQLALLFLDLDNFKRINDSLGHSAGDLLLREVGARLANCVRESDVVAHYSETSGKIGVSRLGGDEFTVVLNHVAGPEAAGVVAQRLLDALVEPMLIDGHELVVTPSVGIALAPDHADDVEGLLRCADTAMYHAKSTGKNSFLVYNNDMDAAGLDRLTLETDLRRAIERDELVLYYQPQVNTRTGAVEGAEALMRWRHPEQGLIPPFRFIPLAEEMGLINDMGDWAIREACMQVKRFREQGLLLPRVAVNVSALQFTPTFVRKVKDILEETGVDPSVLQLELTEGVVMGDTHASVKALSELREMGVSLSIDDFGTGYSSLSYLSRFPLTELKIDRSFVIAAENSAEDASLVIAIIAMARGLGLDVVVEGVETPEQYHFISEHGAHIIQGYLFSAPVPVDEFAELLKPWHFVRELQGLDGRARQVPGG</sequence>
<feature type="coiled-coil region" evidence="3">
    <location>
        <begin position="282"/>
        <end position="312"/>
    </location>
</feature>
<evidence type="ECO:0000259" key="6">
    <source>
        <dbReference type="PROSITE" id="PS50887"/>
    </source>
</evidence>
<keyword evidence="2" id="KW-0973">c-di-GMP</keyword>
<dbReference type="EC" id="3.1.4.52" evidence="1"/>
<proteinExistence type="predicted"/>
<dbReference type="SMART" id="SM00304">
    <property type="entry name" value="HAMP"/>
    <property type="match status" value="1"/>
</dbReference>
<dbReference type="InterPro" id="IPR035919">
    <property type="entry name" value="EAL_sf"/>
</dbReference>
<dbReference type="FunFam" id="3.20.20.450:FF:000001">
    <property type="entry name" value="Cyclic di-GMP phosphodiesterase yahA"/>
    <property type="match status" value="1"/>
</dbReference>
<dbReference type="InterPro" id="IPR003660">
    <property type="entry name" value="HAMP_dom"/>
</dbReference>
<dbReference type="InterPro" id="IPR052155">
    <property type="entry name" value="Biofilm_reg_signaling"/>
</dbReference>
<dbReference type="Pfam" id="PF00672">
    <property type="entry name" value="HAMP"/>
    <property type="match status" value="1"/>
</dbReference>
<comment type="caution">
    <text evidence="7">The sequence shown here is derived from an EMBL/GenBank/DDBJ whole genome shotgun (WGS) entry which is preliminary data.</text>
</comment>
<dbReference type="NCBIfam" id="TIGR00254">
    <property type="entry name" value="GGDEF"/>
    <property type="match status" value="1"/>
</dbReference>
<dbReference type="GO" id="GO:0071111">
    <property type="term" value="F:cyclic-guanylate-specific phosphodiesterase activity"/>
    <property type="evidence" value="ECO:0007669"/>
    <property type="project" value="UniProtKB-EC"/>
</dbReference>
<dbReference type="PROSITE" id="PS50887">
    <property type="entry name" value="GGDEF"/>
    <property type="match status" value="1"/>
</dbReference>
<evidence type="ECO:0000313" key="8">
    <source>
        <dbReference type="Proteomes" id="UP000235162"/>
    </source>
</evidence>
<feature type="domain" description="GGDEF" evidence="6">
    <location>
        <begin position="347"/>
        <end position="492"/>
    </location>
</feature>
<evidence type="ECO:0000313" key="7">
    <source>
        <dbReference type="EMBL" id="PLW87205.1"/>
    </source>
</evidence>
<dbReference type="SUPFAM" id="SSF141868">
    <property type="entry name" value="EAL domain-like"/>
    <property type="match status" value="1"/>
</dbReference>
<dbReference type="CDD" id="cd01948">
    <property type="entry name" value="EAL"/>
    <property type="match status" value="1"/>
</dbReference>
<dbReference type="Gene3D" id="6.10.340.10">
    <property type="match status" value="1"/>
</dbReference>
<evidence type="ECO:0000256" key="2">
    <source>
        <dbReference type="ARBA" id="ARBA00022636"/>
    </source>
</evidence>
<dbReference type="KEGG" id="hja:BST95_17220"/>
<dbReference type="Pfam" id="PF00990">
    <property type="entry name" value="GGDEF"/>
    <property type="match status" value="1"/>
</dbReference>
<dbReference type="SUPFAM" id="SSF158472">
    <property type="entry name" value="HAMP domain-like"/>
    <property type="match status" value="1"/>
</dbReference>
<evidence type="ECO:0000259" key="4">
    <source>
        <dbReference type="PROSITE" id="PS50883"/>
    </source>
</evidence>
<dbReference type="PROSITE" id="PS50885">
    <property type="entry name" value="HAMP"/>
    <property type="match status" value="1"/>
</dbReference>
<accession>A0AAP8MG18</accession>
<dbReference type="InterPro" id="IPR000160">
    <property type="entry name" value="GGDEF_dom"/>
</dbReference>
<evidence type="ECO:0000259" key="5">
    <source>
        <dbReference type="PROSITE" id="PS50885"/>
    </source>
</evidence>
<dbReference type="GO" id="GO:0007165">
    <property type="term" value="P:signal transduction"/>
    <property type="evidence" value="ECO:0007669"/>
    <property type="project" value="InterPro"/>
</dbReference>
<keyword evidence="3" id="KW-0175">Coiled coil</keyword>